<protein>
    <submittedName>
        <fullName evidence="3">Transcriptional regulator, XRE family with cupin sensor</fullName>
    </submittedName>
</protein>
<dbReference type="EMBL" id="FOOX01000001">
    <property type="protein sequence ID" value="SFG01615.1"/>
    <property type="molecule type" value="Genomic_DNA"/>
</dbReference>
<dbReference type="GO" id="GO:0005829">
    <property type="term" value="C:cytosol"/>
    <property type="evidence" value="ECO:0007669"/>
    <property type="project" value="TreeGrafter"/>
</dbReference>
<dbReference type="Pfam" id="PF07883">
    <property type="entry name" value="Cupin_2"/>
    <property type="match status" value="1"/>
</dbReference>
<gene>
    <name evidence="3" type="ORF">SAMN05660649_00482</name>
</gene>
<dbReference type="InterPro" id="IPR014710">
    <property type="entry name" value="RmlC-like_jellyroll"/>
</dbReference>
<dbReference type="SUPFAM" id="SSF47413">
    <property type="entry name" value="lambda repressor-like DNA-binding domains"/>
    <property type="match status" value="1"/>
</dbReference>
<dbReference type="PROSITE" id="PS50943">
    <property type="entry name" value="HTH_CROC1"/>
    <property type="match status" value="1"/>
</dbReference>
<name>A0A1I2NCG4_9FIRM</name>
<dbReference type="PANTHER" id="PTHR46797:SF19">
    <property type="entry name" value="BLL2473 PROTEIN"/>
    <property type="match status" value="1"/>
</dbReference>
<dbReference type="InterPro" id="IPR010982">
    <property type="entry name" value="Lambda_DNA-bd_dom_sf"/>
</dbReference>
<keyword evidence="4" id="KW-1185">Reference proteome</keyword>
<dbReference type="GO" id="GO:0003677">
    <property type="term" value="F:DNA binding"/>
    <property type="evidence" value="ECO:0007669"/>
    <property type="project" value="UniProtKB-KW"/>
</dbReference>
<organism evidence="3 4">
    <name type="scientific">Desulfotruncus arcticus DSM 17038</name>
    <dbReference type="NCBI Taxonomy" id="1121424"/>
    <lineage>
        <taxon>Bacteria</taxon>
        <taxon>Bacillati</taxon>
        <taxon>Bacillota</taxon>
        <taxon>Clostridia</taxon>
        <taxon>Eubacteriales</taxon>
        <taxon>Desulfallaceae</taxon>
        <taxon>Desulfotruncus</taxon>
    </lineage>
</organism>
<dbReference type="Gene3D" id="1.10.260.40">
    <property type="entry name" value="lambda repressor-like DNA-binding domains"/>
    <property type="match status" value="1"/>
</dbReference>
<dbReference type="STRING" id="341036.SAMN05660649_00482"/>
<evidence type="ECO:0000256" key="1">
    <source>
        <dbReference type="ARBA" id="ARBA00023125"/>
    </source>
</evidence>
<sequence>MLGDTIRKVRKNKKLKLKELADKTGLSISYLSQVELGKIEPSLTALRKISKALERPAFSFLLEERDFTDNVIRKNERKIFQASETAISLQLLTPDVSGQLEMIYWEVEAGEYSSPELLSHIGEECTFVISGKGKFEFENGAVLLEAGDSIYIPKKVAHRTFNPGPDLYVAITAITPPSF</sequence>
<dbReference type="CDD" id="cd00093">
    <property type="entry name" value="HTH_XRE"/>
    <property type="match status" value="1"/>
</dbReference>
<evidence type="ECO:0000313" key="4">
    <source>
        <dbReference type="Proteomes" id="UP000199337"/>
    </source>
</evidence>
<keyword evidence="1" id="KW-0238">DNA-binding</keyword>
<dbReference type="InterPro" id="IPR013096">
    <property type="entry name" value="Cupin_2"/>
</dbReference>
<dbReference type="Gene3D" id="2.60.120.10">
    <property type="entry name" value="Jelly Rolls"/>
    <property type="match status" value="1"/>
</dbReference>
<dbReference type="CDD" id="cd02209">
    <property type="entry name" value="cupin_XRE_C"/>
    <property type="match status" value="1"/>
</dbReference>
<dbReference type="SUPFAM" id="SSF51182">
    <property type="entry name" value="RmlC-like cupins"/>
    <property type="match status" value="1"/>
</dbReference>
<dbReference type="InterPro" id="IPR011051">
    <property type="entry name" value="RmlC_Cupin_sf"/>
</dbReference>
<proteinExistence type="predicted"/>
<evidence type="ECO:0000259" key="2">
    <source>
        <dbReference type="PROSITE" id="PS50943"/>
    </source>
</evidence>
<dbReference type="InterPro" id="IPR001387">
    <property type="entry name" value="Cro/C1-type_HTH"/>
</dbReference>
<dbReference type="InterPro" id="IPR050807">
    <property type="entry name" value="TransReg_Diox_bact_type"/>
</dbReference>
<dbReference type="PANTHER" id="PTHR46797">
    <property type="entry name" value="HTH-TYPE TRANSCRIPTIONAL REGULATOR"/>
    <property type="match status" value="1"/>
</dbReference>
<dbReference type="Pfam" id="PF01381">
    <property type="entry name" value="HTH_3"/>
    <property type="match status" value="1"/>
</dbReference>
<dbReference type="AlphaFoldDB" id="A0A1I2NCG4"/>
<reference evidence="4" key="1">
    <citation type="submission" date="2016-10" db="EMBL/GenBank/DDBJ databases">
        <authorList>
            <person name="Varghese N."/>
            <person name="Submissions S."/>
        </authorList>
    </citation>
    <scope>NUCLEOTIDE SEQUENCE [LARGE SCALE GENOMIC DNA]</scope>
    <source>
        <strain evidence="4">DSM 17038</strain>
    </source>
</reference>
<evidence type="ECO:0000313" key="3">
    <source>
        <dbReference type="EMBL" id="SFG01615.1"/>
    </source>
</evidence>
<feature type="domain" description="HTH cro/C1-type" evidence="2">
    <location>
        <begin position="6"/>
        <end position="61"/>
    </location>
</feature>
<dbReference type="Proteomes" id="UP000199337">
    <property type="component" value="Unassembled WGS sequence"/>
</dbReference>
<dbReference type="GO" id="GO:0003700">
    <property type="term" value="F:DNA-binding transcription factor activity"/>
    <property type="evidence" value="ECO:0007669"/>
    <property type="project" value="TreeGrafter"/>
</dbReference>
<dbReference type="RefSeq" id="WP_092468318.1">
    <property type="nucleotide sequence ID" value="NZ_FOOX01000001.1"/>
</dbReference>
<accession>A0A1I2NCG4</accession>
<dbReference type="SMART" id="SM00530">
    <property type="entry name" value="HTH_XRE"/>
    <property type="match status" value="1"/>
</dbReference>